<feature type="domain" description="Luciferase-like" evidence="8">
    <location>
        <begin position="216"/>
        <end position="350"/>
    </location>
</feature>
<feature type="binding site" evidence="6">
    <location>
        <position position="183"/>
    </location>
    <ligand>
        <name>FMN</name>
        <dbReference type="ChEBI" id="CHEBI:58210"/>
    </ligand>
</feature>
<sequence length="490" mass="52091">MSPPSPLSPTSPLHLAVALDGAGWHPAAWREPGARPRALFTAGYWAGLVAEAERGLLDFVTFEDSLGLQSAHPLAPEYPPASAHPLAPDTRTDQVRGRLDAVLVAARVAPLTRAIGLVPTVVATHTEPFHISKAIATLDHVSAGRAGLLLQISARHDEAAHFGRRTFPRPNPENARDAENAEYAENAGDTRRTEGTGQPPAPAGPDLIAELSDEAADHAEVVRRLWDSWEDDAEIRDVATGRFIDRDKLHYIDFEGRHFNVKGPSITPRPPQGQPVISLLAHRDVPYSLVGRTADIACVTPHDTGQVRAAVAEIRAAQAAAGRADERLPVLGDLVVFLDDDHAAATDRRARLDGLAGHPWTSDAAIFTGTPADLADLLLEWRPSGLGGFRLRPGVLGHDLEQITRGLVPELQRRGAFRHAYAADTLRGHLGLPRPANRYATARSGGPRSGGPRSGGPRSGGPRSGGPRSGGTWPGGPRSGEARPGGAVRP</sequence>
<keyword evidence="10" id="KW-1185">Reference proteome</keyword>
<evidence type="ECO:0000256" key="4">
    <source>
        <dbReference type="ARBA" id="ARBA00023033"/>
    </source>
</evidence>
<evidence type="ECO:0000256" key="2">
    <source>
        <dbReference type="ARBA" id="ARBA00022643"/>
    </source>
</evidence>
<dbReference type="Pfam" id="PF00296">
    <property type="entry name" value="Bac_luciferase"/>
    <property type="match status" value="2"/>
</dbReference>
<dbReference type="PANTHER" id="PTHR30011">
    <property type="entry name" value="ALKANESULFONATE MONOOXYGENASE-RELATED"/>
    <property type="match status" value="1"/>
</dbReference>
<dbReference type="eggNOG" id="COG2141">
    <property type="taxonomic scope" value="Bacteria"/>
</dbReference>
<comment type="similarity">
    <text evidence="5">Belongs to the NtaA/SnaA/DszA monooxygenase family.</text>
</comment>
<feature type="region of interest" description="Disordered" evidence="7">
    <location>
        <begin position="432"/>
        <end position="490"/>
    </location>
</feature>
<accession>D5SKF5</accession>
<dbReference type="InterPro" id="IPR051260">
    <property type="entry name" value="Diverse_substr_monoxygenases"/>
</dbReference>
<keyword evidence="1 6" id="KW-0285">Flavoprotein</keyword>
<keyword evidence="9" id="KW-0614">Plasmid</keyword>
<keyword evidence="4" id="KW-0503">Monooxygenase</keyword>
<dbReference type="SUPFAM" id="SSF51679">
    <property type="entry name" value="Bacterial luciferase-like"/>
    <property type="match status" value="2"/>
</dbReference>
<feature type="binding site" evidence="6">
    <location>
        <position position="120"/>
    </location>
    <ligand>
        <name>FMN</name>
        <dbReference type="ChEBI" id="CHEBI:58210"/>
    </ligand>
</feature>
<protein>
    <submittedName>
        <fullName evidence="9">Putative FMNH2-utilizing oxygenase</fullName>
    </submittedName>
</protein>
<evidence type="ECO:0000313" key="9">
    <source>
        <dbReference type="EMBL" id="EFG04398.2"/>
    </source>
</evidence>
<dbReference type="EMBL" id="CM000914">
    <property type="protein sequence ID" value="EFG04398.2"/>
    <property type="molecule type" value="Genomic_DNA"/>
</dbReference>
<dbReference type="InterPro" id="IPR016215">
    <property type="entry name" value="NTA_MOA"/>
</dbReference>
<dbReference type="RefSeq" id="WP_003963362.1">
    <property type="nucleotide sequence ID" value="NZ_CM000914.1"/>
</dbReference>
<keyword evidence="3" id="KW-0560">Oxidoreductase</keyword>
<evidence type="ECO:0000313" key="10">
    <source>
        <dbReference type="Proteomes" id="UP000002357"/>
    </source>
</evidence>
<proteinExistence type="inferred from homology"/>
<dbReference type="GO" id="GO:0004497">
    <property type="term" value="F:monooxygenase activity"/>
    <property type="evidence" value="ECO:0007669"/>
    <property type="project" value="UniProtKB-KW"/>
</dbReference>
<gene>
    <name evidence="9" type="ORF">SCLAV_p0911</name>
</gene>
<dbReference type="Proteomes" id="UP000002357">
    <property type="component" value="Plasmid pSCL4"/>
</dbReference>
<evidence type="ECO:0000256" key="6">
    <source>
        <dbReference type="PIRSR" id="PIRSR000337-1"/>
    </source>
</evidence>
<dbReference type="AlphaFoldDB" id="D5SKF5"/>
<reference evidence="9 10" key="1">
    <citation type="journal article" date="2010" name="Genome Biol. Evol.">
        <title>The sequence of a 1.8-mb bacterial linear plasmid reveals a rich evolutionary reservoir of secondary metabolic pathways.</title>
        <authorList>
            <person name="Medema M.H."/>
            <person name="Trefzer A."/>
            <person name="Kovalchuk A."/>
            <person name="van den Berg M."/>
            <person name="Mueller U."/>
            <person name="Heijne W."/>
            <person name="Wu L."/>
            <person name="Alam M.T."/>
            <person name="Ronning C.M."/>
            <person name="Nierman W.C."/>
            <person name="Bovenberg R.A.L."/>
            <person name="Breitling R."/>
            <person name="Takano E."/>
        </authorList>
    </citation>
    <scope>NUCLEOTIDE SEQUENCE [LARGE SCALE GENOMIC DNA]</scope>
    <source>
        <strain evidence="10">ATCC 27064 / DSM 738 / JCM 4710 / NBRC 13307 / NCIMB 12785 / NRRL 3585 / VKM Ac-602</strain>
        <plasmid evidence="9">pSCL4</plasmid>
    </source>
</reference>
<feature type="domain" description="Luciferase-like" evidence="8">
    <location>
        <begin position="95"/>
        <end position="178"/>
    </location>
</feature>
<feature type="compositionally biased region" description="Gly residues" evidence="7">
    <location>
        <begin position="447"/>
        <end position="478"/>
    </location>
</feature>
<dbReference type="InterPro" id="IPR036661">
    <property type="entry name" value="Luciferase-like_sf"/>
</dbReference>
<dbReference type="PANTHER" id="PTHR30011:SF16">
    <property type="entry name" value="C2H2 FINGER DOMAIN TRANSCRIPTION FACTOR (EUROFUNG)-RELATED"/>
    <property type="match status" value="1"/>
</dbReference>
<evidence type="ECO:0000259" key="8">
    <source>
        <dbReference type="Pfam" id="PF00296"/>
    </source>
</evidence>
<dbReference type="InterPro" id="IPR011251">
    <property type="entry name" value="Luciferase-like_dom"/>
</dbReference>
<dbReference type="GO" id="GO:0016705">
    <property type="term" value="F:oxidoreductase activity, acting on paired donors, with incorporation or reduction of molecular oxygen"/>
    <property type="evidence" value="ECO:0007669"/>
    <property type="project" value="InterPro"/>
</dbReference>
<evidence type="ECO:0000256" key="3">
    <source>
        <dbReference type="ARBA" id="ARBA00023002"/>
    </source>
</evidence>
<feature type="region of interest" description="Disordered" evidence="7">
    <location>
        <begin position="185"/>
        <end position="207"/>
    </location>
</feature>
<organism evidence="9 10">
    <name type="scientific">Streptomyces clavuligerus</name>
    <dbReference type="NCBI Taxonomy" id="1901"/>
    <lineage>
        <taxon>Bacteria</taxon>
        <taxon>Bacillati</taxon>
        <taxon>Actinomycetota</taxon>
        <taxon>Actinomycetes</taxon>
        <taxon>Kitasatosporales</taxon>
        <taxon>Streptomycetaceae</taxon>
        <taxon>Streptomyces</taxon>
    </lineage>
</organism>
<dbReference type="PIRSF" id="PIRSF000337">
    <property type="entry name" value="NTA_MOA"/>
    <property type="match status" value="1"/>
</dbReference>
<dbReference type="KEGG" id="sclf:BB341_28745"/>
<keyword evidence="2 6" id="KW-0288">FMN</keyword>
<feature type="binding site" evidence="6">
    <location>
        <position position="64"/>
    </location>
    <ligand>
        <name>FMN</name>
        <dbReference type="ChEBI" id="CHEBI:58210"/>
    </ligand>
</feature>
<evidence type="ECO:0000256" key="5">
    <source>
        <dbReference type="ARBA" id="ARBA00033748"/>
    </source>
</evidence>
<dbReference type="Gene3D" id="3.20.20.30">
    <property type="entry name" value="Luciferase-like domain"/>
    <property type="match status" value="1"/>
</dbReference>
<geneLocation type="plasmid" evidence="9 10">
    <name>pSCL4</name>
</geneLocation>
<name>D5SKF5_STRCL</name>
<dbReference type="GeneID" id="93734012"/>
<dbReference type="OrthoDB" id="3265338at2"/>
<evidence type="ECO:0000256" key="1">
    <source>
        <dbReference type="ARBA" id="ARBA00022630"/>
    </source>
</evidence>
<evidence type="ECO:0000256" key="7">
    <source>
        <dbReference type="SAM" id="MobiDB-lite"/>
    </source>
</evidence>